<name>A0AAD6I9H1_PENCN</name>
<comment type="caution">
    <text evidence="2">The sequence shown here is derived from an EMBL/GenBank/DDBJ whole genome shotgun (WGS) entry which is preliminary data.</text>
</comment>
<organism evidence="2 3">
    <name type="scientific">Penicillium canescens</name>
    <dbReference type="NCBI Taxonomy" id="5083"/>
    <lineage>
        <taxon>Eukaryota</taxon>
        <taxon>Fungi</taxon>
        <taxon>Dikarya</taxon>
        <taxon>Ascomycota</taxon>
        <taxon>Pezizomycotina</taxon>
        <taxon>Eurotiomycetes</taxon>
        <taxon>Eurotiomycetidae</taxon>
        <taxon>Eurotiales</taxon>
        <taxon>Aspergillaceae</taxon>
        <taxon>Penicillium</taxon>
    </lineage>
</organism>
<feature type="compositionally biased region" description="Basic and acidic residues" evidence="1">
    <location>
        <begin position="58"/>
        <end position="68"/>
    </location>
</feature>
<proteinExistence type="predicted"/>
<feature type="compositionally biased region" description="Polar residues" evidence="1">
    <location>
        <begin position="1"/>
        <end position="12"/>
    </location>
</feature>
<keyword evidence="3" id="KW-1185">Reference proteome</keyword>
<evidence type="ECO:0000313" key="3">
    <source>
        <dbReference type="Proteomes" id="UP001219568"/>
    </source>
</evidence>
<accession>A0AAD6I9H1</accession>
<feature type="compositionally biased region" description="Basic and acidic residues" evidence="1">
    <location>
        <begin position="175"/>
        <end position="191"/>
    </location>
</feature>
<sequence length="382" mass="42180">MTPLESYTNSPPSCAKESRKKHNSSQSEHELDQLSIDSIETIDLTGEVPLPSLSTTEPRAREPSRPRNEGAISFQGYRQNRGKKRKSNECAPGLLALSGYPLNIETLSEVNSSPLARNASAQLPATPSRHSPPNDAKLSKGTIANENNDDESSDTWFDIDTIFPGAGLVCPHSHLEATPEEVEKRKPRDSPTRNLYSNDATPPPPCIARDTNPSQPQNPESFPIRMVSSIQQADNSFMKFLAIHSETLAQLMSILKEKLHNNAEVIYQQAIEGRPAPDLIAANKDLVSQIQTMESLQTSRSAYQNCATRKEDFKQSLMRVISEGSDPTTMPELAQSRVFEAEMGNIEAQIRELLSQAKIFDMACKLGIENLSTSLNRSHALE</sequence>
<feature type="region of interest" description="Disordered" evidence="1">
    <location>
        <begin position="115"/>
        <end position="156"/>
    </location>
</feature>
<feature type="region of interest" description="Disordered" evidence="1">
    <location>
        <begin position="1"/>
        <end position="87"/>
    </location>
</feature>
<dbReference type="AlphaFoldDB" id="A0AAD6I9H1"/>
<feature type="compositionally biased region" description="Polar residues" evidence="1">
    <location>
        <begin position="211"/>
        <end position="220"/>
    </location>
</feature>
<dbReference type="EMBL" id="JAQJZL010000009">
    <property type="protein sequence ID" value="KAJ6037870.1"/>
    <property type="molecule type" value="Genomic_DNA"/>
</dbReference>
<feature type="region of interest" description="Disordered" evidence="1">
    <location>
        <begin position="175"/>
        <end position="222"/>
    </location>
</feature>
<reference evidence="2" key="1">
    <citation type="journal article" date="2023" name="IMA Fungus">
        <title>Comparative genomic study of the Penicillium genus elucidates a diverse pangenome and 15 lateral gene transfer events.</title>
        <authorList>
            <person name="Petersen C."/>
            <person name="Sorensen T."/>
            <person name="Nielsen M.R."/>
            <person name="Sondergaard T.E."/>
            <person name="Sorensen J.L."/>
            <person name="Fitzpatrick D.A."/>
            <person name="Frisvad J.C."/>
            <person name="Nielsen K.L."/>
        </authorList>
    </citation>
    <scope>NUCLEOTIDE SEQUENCE</scope>
    <source>
        <strain evidence="2">IBT 15450</strain>
    </source>
</reference>
<gene>
    <name evidence="2" type="ORF">N7460_007641</name>
</gene>
<feature type="compositionally biased region" description="Polar residues" evidence="1">
    <location>
        <begin position="115"/>
        <end position="131"/>
    </location>
</feature>
<evidence type="ECO:0000256" key="1">
    <source>
        <dbReference type="SAM" id="MobiDB-lite"/>
    </source>
</evidence>
<reference evidence="2" key="2">
    <citation type="submission" date="2023-01" db="EMBL/GenBank/DDBJ databases">
        <authorList>
            <person name="Petersen C."/>
        </authorList>
    </citation>
    <scope>NUCLEOTIDE SEQUENCE</scope>
    <source>
        <strain evidence="2">IBT 15450</strain>
    </source>
</reference>
<dbReference type="Proteomes" id="UP001219568">
    <property type="component" value="Unassembled WGS sequence"/>
</dbReference>
<protein>
    <submittedName>
        <fullName evidence="2">Bloom syndrome protein</fullName>
    </submittedName>
</protein>
<evidence type="ECO:0000313" key="2">
    <source>
        <dbReference type="EMBL" id="KAJ6037870.1"/>
    </source>
</evidence>